<dbReference type="PANTHER" id="PTHR40255">
    <property type="entry name" value="UPF0093 MEMBRANE PROTEIN SLR1790"/>
    <property type="match status" value="1"/>
</dbReference>
<dbReference type="AlphaFoldDB" id="A0A6N6VCU0"/>
<evidence type="ECO:0000313" key="16">
    <source>
        <dbReference type="EMBL" id="KAB7738496.1"/>
    </source>
</evidence>
<evidence type="ECO:0000256" key="6">
    <source>
        <dbReference type="ARBA" id="ARBA00022617"/>
    </source>
</evidence>
<evidence type="ECO:0000256" key="9">
    <source>
        <dbReference type="ARBA" id="ARBA00022989"/>
    </source>
</evidence>
<reference evidence="16 17" key="1">
    <citation type="submission" date="2019-09" db="EMBL/GenBank/DDBJ databases">
        <title>Parvibaculum sedimenti sp. nov., isolated from sediment.</title>
        <authorList>
            <person name="Wang Y."/>
        </authorList>
    </citation>
    <scope>NUCLEOTIDE SEQUENCE [LARGE SCALE GENOMIC DNA]</scope>
    <source>
        <strain evidence="16 17">HXT-9</strain>
    </source>
</reference>
<comment type="pathway">
    <text evidence="2 14 15">Porphyrin-containing compound metabolism; protoporphyrin-IX biosynthesis; protoporphyrin-IX from protoporphyrinogen-IX: step 1/1.</text>
</comment>
<feature type="binding site" description="axial binding residue" evidence="14">
    <location>
        <position position="92"/>
    </location>
    <ligand>
        <name>heme</name>
        <dbReference type="ChEBI" id="CHEBI:30413"/>
    </ligand>
    <ligandPart>
        <name>Fe</name>
        <dbReference type="ChEBI" id="CHEBI:18248"/>
    </ligandPart>
</feature>
<organism evidence="16 17">
    <name type="scientific">Parvibaculum sedimenti</name>
    <dbReference type="NCBI Taxonomy" id="2608632"/>
    <lineage>
        <taxon>Bacteria</taxon>
        <taxon>Pseudomonadati</taxon>
        <taxon>Pseudomonadota</taxon>
        <taxon>Alphaproteobacteria</taxon>
        <taxon>Hyphomicrobiales</taxon>
        <taxon>Parvibaculaceae</taxon>
        <taxon>Parvibaculum</taxon>
    </lineage>
</organism>
<keyword evidence="12 14" id="KW-0472">Membrane</keyword>
<evidence type="ECO:0000256" key="7">
    <source>
        <dbReference type="ARBA" id="ARBA00022692"/>
    </source>
</evidence>
<proteinExistence type="inferred from homology"/>
<comment type="similarity">
    <text evidence="3 14 15">Belongs to the HemJ family.</text>
</comment>
<keyword evidence="9 14" id="KW-1133">Transmembrane helix</keyword>
<accession>A0A6N6VCU0</accession>
<comment type="caution">
    <text evidence="16">The sequence shown here is derived from an EMBL/GenBank/DDBJ whole genome shotgun (WGS) entry which is preliminary data.</text>
</comment>
<keyword evidence="10 14" id="KW-0560">Oxidoreductase</keyword>
<dbReference type="Proteomes" id="UP000468901">
    <property type="component" value="Unassembled WGS sequence"/>
</dbReference>
<dbReference type="Pfam" id="PF03653">
    <property type="entry name" value="UPF0093"/>
    <property type="match status" value="1"/>
</dbReference>
<evidence type="ECO:0000256" key="12">
    <source>
        <dbReference type="ARBA" id="ARBA00023136"/>
    </source>
</evidence>
<evidence type="ECO:0000256" key="11">
    <source>
        <dbReference type="ARBA" id="ARBA00023004"/>
    </source>
</evidence>
<dbReference type="EMBL" id="WESC01000021">
    <property type="protein sequence ID" value="KAB7738496.1"/>
    <property type="molecule type" value="Genomic_DNA"/>
</dbReference>
<dbReference type="PIRSF" id="PIRSF004638">
    <property type="entry name" value="UCP004638"/>
    <property type="match status" value="1"/>
</dbReference>
<feature type="binding site" description="axial binding residue" evidence="14">
    <location>
        <position position="16"/>
    </location>
    <ligand>
        <name>heme</name>
        <dbReference type="ChEBI" id="CHEBI:30413"/>
    </ligand>
    <ligandPart>
        <name>Fe</name>
        <dbReference type="ChEBI" id="CHEBI:18248"/>
    </ligandPart>
</feature>
<comment type="subcellular location">
    <subcellularLocation>
        <location evidence="1 14">Cell membrane</location>
        <topology evidence="1 14">Multi-pass membrane protein</topology>
    </subcellularLocation>
</comment>
<feature type="transmembrane region" description="Helical" evidence="14">
    <location>
        <begin position="14"/>
        <end position="36"/>
    </location>
</feature>
<dbReference type="HAMAP" id="MF_02239">
    <property type="entry name" value="HemJ"/>
    <property type="match status" value="1"/>
</dbReference>
<evidence type="ECO:0000256" key="1">
    <source>
        <dbReference type="ARBA" id="ARBA00004651"/>
    </source>
</evidence>
<evidence type="ECO:0000256" key="4">
    <source>
        <dbReference type="ARBA" id="ARBA00017504"/>
    </source>
</evidence>
<feature type="transmembrane region" description="Helical" evidence="14">
    <location>
        <begin position="127"/>
        <end position="145"/>
    </location>
</feature>
<dbReference type="UniPathway" id="UPA00251">
    <property type="reaction ID" value="UER00324"/>
</dbReference>
<comment type="cofactor">
    <cofactor evidence="14 15">
        <name>heme b</name>
        <dbReference type="ChEBI" id="CHEBI:60344"/>
    </cofactor>
    <text evidence="14 15">Binds 1 heme b (iron(II)-protoporphyrin IX) group per subunit.</text>
</comment>
<evidence type="ECO:0000256" key="13">
    <source>
        <dbReference type="ARBA" id="ARBA00048390"/>
    </source>
</evidence>
<dbReference type="EC" id="1.3.99.-" evidence="14 15"/>
<dbReference type="RefSeq" id="WP_152217581.1">
    <property type="nucleotide sequence ID" value="NZ_WESC01000021.1"/>
</dbReference>
<keyword evidence="7 14" id="KW-0812">Transmembrane</keyword>
<dbReference type="InterPro" id="IPR005265">
    <property type="entry name" value="HemJ-like"/>
</dbReference>
<dbReference type="GO" id="GO:0070818">
    <property type="term" value="F:protoporphyrinogen oxidase activity"/>
    <property type="evidence" value="ECO:0007669"/>
    <property type="project" value="UniProtKB-UniRule"/>
</dbReference>
<keyword evidence="8 14" id="KW-0479">Metal-binding</keyword>
<gene>
    <name evidence="16" type="primary">hemJ</name>
    <name evidence="16" type="ORF">F2P47_16975</name>
</gene>
<comment type="function">
    <text evidence="14 15">Catalyzes the oxidation of protoporphyrinogen IX to protoporphyrin IX.</text>
</comment>
<comment type="catalytic activity">
    <reaction evidence="13 14 15">
        <text>protoporphyrinogen IX + 3 A = protoporphyrin IX + 3 AH2</text>
        <dbReference type="Rhea" id="RHEA:62000"/>
        <dbReference type="ChEBI" id="CHEBI:13193"/>
        <dbReference type="ChEBI" id="CHEBI:17499"/>
        <dbReference type="ChEBI" id="CHEBI:57306"/>
        <dbReference type="ChEBI" id="CHEBI:57307"/>
    </reaction>
</comment>
<sequence>MSATLTSAYMWIKALHVISVIFWMAGMAYLPRLFVYHAEAKVGSEKSETFKIMERRLLRGIINPAMIASFLFGGLMLWLNPALLSEHWLHAKLFLVVVMTAAHGFFARWRKDFEADRNRHSSRFYRIVNEVPPTLVVVIVILVIVRPF</sequence>
<keyword evidence="5 14" id="KW-1003">Cell membrane</keyword>
<comment type="subunit">
    <text evidence="14">Homodimer.</text>
</comment>
<evidence type="ECO:0000256" key="10">
    <source>
        <dbReference type="ARBA" id="ARBA00023002"/>
    </source>
</evidence>
<evidence type="ECO:0000256" key="2">
    <source>
        <dbReference type="ARBA" id="ARBA00005073"/>
    </source>
</evidence>
<evidence type="ECO:0000256" key="8">
    <source>
        <dbReference type="ARBA" id="ARBA00022723"/>
    </source>
</evidence>
<evidence type="ECO:0000256" key="3">
    <source>
        <dbReference type="ARBA" id="ARBA00006501"/>
    </source>
</evidence>
<dbReference type="GO" id="GO:0005886">
    <property type="term" value="C:plasma membrane"/>
    <property type="evidence" value="ECO:0007669"/>
    <property type="project" value="UniProtKB-SubCell"/>
</dbReference>
<keyword evidence="6 14" id="KW-0349">Heme</keyword>
<keyword evidence="17" id="KW-1185">Reference proteome</keyword>
<evidence type="ECO:0000256" key="5">
    <source>
        <dbReference type="ARBA" id="ARBA00022475"/>
    </source>
</evidence>
<dbReference type="PANTHER" id="PTHR40255:SF1">
    <property type="entry name" value="PROTOPORPHYRINOGEN IX OXIDASE"/>
    <property type="match status" value="1"/>
</dbReference>
<evidence type="ECO:0000313" key="17">
    <source>
        <dbReference type="Proteomes" id="UP000468901"/>
    </source>
</evidence>
<evidence type="ECO:0000256" key="14">
    <source>
        <dbReference type="HAMAP-Rule" id="MF_02239"/>
    </source>
</evidence>
<keyword evidence="11 14" id="KW-0408">Iron</keyword>
<feature type="transmembrane region" description="Helical" evidence="14">
    <location>
        <begin position="57"/>
        <end position="77"/>
    </location>
</feature>
<dbReference type="NCBIfam" id="TIGR00701">
    <property type="entry name" value="protoporphyrinogen oxidase HemJ"/>
    <property type="match status" value="1"/>
</dbReference>
<name>A0A6N6VCU0_9HYPH</name>
<protein>
    <recommendedName>
        <fullName evidence="4 14">Protoporphyrinogen IX oxidase</fullName>
        <shortName evidence="14">PPO</shortName>
        <ecNumber evidence="14 15">1.3.99.-</ecNumber>
    </recommendedName>
</protein>
<dbReference type="GO" id="GO:0006782">
    <property type="term" value="P:protoporphyrinogen IX biosynthetic process"/>
    <property type="evidence" value="ECO:0007669"/>
    <property type="project" value="UniProtKB-UniRule"/>
</dbReference>
<dbReference type="GO" id="GO:0046872">
    <property type="term" value="F:metal ion binding"/>
    <property type="evidence" value="ECO:0007669"/>
    <property type="project" value="UniProtKB-UniRule"/>
</dbReference>
<feature type="transmembrane region" description="Helical" evidence="14">
    <location>
        <begin position="89"/>
        <end position="106"/>
    </location>
</feature>
<evidence type="ECO:0000256" key="15">
    <source>
        <dbReference type="PIRNR" id="PIRNR004638"/>
    </source>
</evidence>